<evidence type="ECO:0000313" key="8">
    <source>
        <dbReference type="EMBL" id="OYO16550.1"/>
    </source>
</evidence>
<dbReference type="InterPro" id="IPR002155">
    <property type="entry name" value="Thiolase"/>
</dbReference>
<dbReference type="CDD" id="cd00751">
    <property type="entry name" value="thiolase"/>
    <property type="match status" value="1"/>
</dbReference>
<comment type="caution">
    <text evidence="8">The sequence shown here is derived from an EMBL/GenBank/DDBJ whole genome shotgun (WGS) entry which is preliminary data.</text>
</comment>
<dbReference type="InterPro" id="IPR016039">
    <property type="entry name" value="Thiolase-like"/>
</dbReference>
<evidence type="ECO:0000256" key="5">
    <source>
        <dbReference type="RuleBase" id="RU003557"/>
    </source>
</evidence>
<feature type="active site" description="Proton acceptor" evidence="4">
    <location>
        <position position="340"/>
    </location>
</feature>
<dbReference type="InterPro" id="IPR020610">
    <property type="entry name" value="Thiolase_AS"/>
</dbReference>
<dbReference type="InterPro" id="IPR020613">
    <property type="entry name" value="Thiolase_CS"/>
</dbReference>
<dbReference type="PANTHER" id="PTHR43365">
    <property type="entry name" value="BLR7806 PROTEIN"/>
    <property type="match status" value="1"/>
</dbReference>
<keyword evidence="9" id="KW-1185">Reference proteome</keyword>
<keyword evidence="2 5" id="KW-0808">Transferase</keyword>
<dbReference type="NCBIfam" id="NF005889">
    <property type="entry name" value="PRK07850.1"/>
    <property type="match status" value="1"/>
</dbReference>
<organism evidence="8 9">
    <name type="scientific">Enemella dayhoffiae</name>
    <dbReference type="NCBI Taxonomy" id="2016507"/>
    <lineage>
        <taxon>Bacteria</taxon>
        <taxon>Bacillati</taxon>
        <taxon>Actinomycetota</taxon>
        <taxon>Actinomycetes</taxon>
        <taxon>Propionibacteriales</taxon>
        <taxon>Propionibacteriaceae</taxon>
        <taxon>Enemella</taxon>
    </lineage>
</organism>
<dbReference type="SUPFAM" id="SSF53901">
    <property type="entry name" value="Thiolase-like"/>
    <property type="match status" value="1"/>
</dbReference>
<accession>A0A255GL59</accession>
<dbReference type="InterPro" id="IPR020616">
    <property type="entry name" value="Thiolase_N"/>
</dbReference>
<dbReference type="PANTHER" id="PTHR43365:SF1">
    <property type="entry name" value="ACETYL-COA C-ACYLTRANSFERASE"/>
    <property type="match status" value="1"/>
</dbReference>
<evidence type="ECO:0000256" key="2">
    <source>
        <dbReference type="ARBA" id="ARBA00022679"/>
    </source>
</evidence>
<dbReference type="Pfam" id="PF02803">
    <property type="entry name" value="Thiolase_C"/>
    <property type="match status" value="1"/>
</dbReference>
<dbReference type="PIRSF" id="PIRSF000429">
    <property type="entry name" value="Ac-CoA_Ac_transf"/>
    <property type="match status" value="1"/>
</dbReference>
<dbReference type="Proteomes" id="UP000216311">
    <property type="component" value="Unassembled WGS sequence"/>
</dbReference>
<evidence type="ECO:0000256" key="4">
    <source>
        <dbReference type="PIRSR" id="PIRSR000429-1"/>
    </source>
</evidence>
<feature type="domain" description="Thiolase N-terminal" evidence="6">
    <location>
        <begin position="4"/>
        <end position="253"/>
    </location>
</feature>
<protein>
    <submittedName>
        <fullName evidence="8">Acetyl-CoA acetyltransferase</fullName>
    </submittedName>
</protein>
<evidence type="ECO:0000256" key="1">
    <source>
        <dbReference type="ARBA" id="ARBA00010982"/>
    </source>
</evidence>
<sequence>MEPVIVDAARTPFGRRRGWLSHVHPAELLGLAQRGLLDRNELPADRVEQLIGGCVTQAGEQAGNVTRNAWLHAGLPSPVGCTTIDAQCSSAQQSMHLIAGLIHADAIEVGLACGVESMSRLPLQSNMPGPTGRPKPEGWSIDLPNQFEGADRIAREKGITRAALDEFGLRSQRLAAEAWRAGHLTRQVIPVQPGEFGTPVEGTPEQVCTDQGLRDTDLERLAALDPVLTDGLHTAGTSSQISDGASAALLTSKAAAQRLGLRPRARIVSQALVGGDPHFHLDGPIQATERVLKRSGMSLSDIDLVEVNEAFAAVPLSLQRHFELPLDKLNTLGGAIAVGHPVGATGLRLVATVLDELERRDLQRGLVAICAGGAMASATILERI</sequence>
<dbReference type="OrthoDB" id="4440515at2"/>
<feature type="active site" description="Proton acceptor" evidence="4">
    <location>
        <position position="370"/>
    </location>
</feature>
<name>A0A255GL59_9ACTN</name>
<dbReference type="PROSITE" id="PS00099">
    <property type="entry name" value="THIOLASE_3"/>
    <property type="match status" value="1"/>
</dbReference>
<proteinExistence type="inferred from homology"/>
<dbReference type="Gene3D" id="3.40.47.10">
    <property type="match status" value="2"/>
</dbReference>
<evidence type="ECO:0000313" key="9">
    <source>
        <dbReference type="Proteomes" id="UP000216311"/>
    </source>
</evidence>
<evidence type="ECO:0000259" key="7">
    <source>
        <dbReference type="Pfam" id="PF02803"/>
    </source>
</evidence>
<dbReference type="GO" id="GO:0016747">
    <property type="term" value="F:acyltransferase activity, transferring groups other than amino-acyl groups"/>
    <property type="evidence" value="ECO:0007669"/>
    <property type="project" value="InterPro"/>
</dbReference>
<dbReference type="PROSITE" id="PS00737">
    <property type="entry name" value="THIOLASE_2"/>
    <property type="match status" value="1"/>
</dbReference>
<dbReference type="Pfam" id="PF00108">
    <property type="entry name" value="Thiolase_N"/>
    <property type="match status" value="1"/>
</dbReference>
<dbReference type="AlphaFoldDB" id="A0A255GL59"/>
<dbReference type="RefSeq" id="WP_094365437.1">
    <property type="nucleotide sequence ID" value="NZ_NMVQ01000047.1"/>
</dbReference>
<feature type="active site" description="Acyl-thioester intermediate" evidence="4">
    <location>
        <position position="88"/>
    </location>
</feature>
<comment type="similarity">
    <text evidence="1 5">Belongs to the thiolase-like superfamily. Thiolase family.</text>
</comment>
<dbReference type="NCBIfam" id="TIGR01930">
    <property type="entry name" value="AcCoA-C-Actrans"/>
    <property type="match status" value="1"/>
</dbReference>
<feature type="domain" description="Thiolase C-terminal" evidence="7">
    <location>
        <begin position="262"/>
        <end position="383"/>
    </location>
</feature>
<reference evidence="8 9" key="1">
    <citation type="submission" date="2017-07" db="EMBL/GenBank/DDBJ databases">
        <title>Draft whole genome sequences of clinical Proprionibacteriaceae strains.</title>
        <authorList>
            <person name="Bernier A.-M."/>
            <person name="Bernard K."/>
            <person name="Domingo M.-C."/>
        </authorList>
    </citation>
    <scope>NUCLEOTIDE SEQUENCE [LARGE SCALE GENOMIC DNA]</scope>
    <source>
        <strain evidence="8 9">NML 130396</strain>
    </source>
</reference>
<dbReference type="InterPro" id="IPR020617">
    <property type="entry name" value="Thiolase_C"/>
</dbReference>
<evidence type="ECO:0000259" key="6">
    <source>
        <dbReference type="Pfam" id="PF00108"/>
    </source>
</evidence>
<dbReference type="EMBL" id="NMVQ01000047">
    <property type="protein sequence ID" value="OYO16550.1"/>
    <property type="molecule type" value="Genomic_DNA"/>
</dbReference>
<evidence type="ECO:0000256" key="3">
    <source>
        <dbReference type="ARBA" id="ARBA00023315"/>
    </source>
</evidence>
<keyword evidence="3 5" id="KW-0012">Acyltransferase</keyword>
<gene>
    <name evidence="8" type="ORF">CGZ93_17445</name>
</gene>